<evidence type="ECO:0000313" key="1">
    <source>
        <dbReference type="EMBL" id="GLJ61089.1"/>
    </source>
</evidence>
<protein>
    <recommendedName>
        <fullName evidence="3">Cyclase</fullName>
    </recommendedName>
</protein>
<dbReference type="RefSeq" id="WP_271172797.1">
    <property type="nucleotide sequence ID" value="NZ_BSEJ01000004.1"/>
</dbReference>
<dbReference type="EMBL" id="BSEJ01000004">
    <property type="protein sequence ID" value="GLJ61089.1"/>
    <property type="molecule type" value="Genomic_DNA"/>
</dbReference>
<sequence length="157" mass="17406">MSSRFTIVTDTAFPPERLFAVSLDVDAHVASMAASRERAIGGVTAGTIGLGETVTWRAWHFGVPWTMTSAITALEEGVRFVDEQMRGPFRLFRHVHVFEPHGTGSRMIDEIELAAPVLGAIAERLVLVPYLRRLIRRRNAHLLRQLSASGGWGERAD</sequence>
<name>A0A9W6LVU0_9MICO</name>
<organism evidence="1 2">
    <name type="scientific">Microbacterium barkeri</name>
    <dbReference type="NCBI Taxonomy" id="33917"/>
    <lineage>
        <taxon>Bacteria</taxon>
        <taxon>Bacillati</taxon>
        <taxon>Actinomycetota</taxon>
        <taxon>Actinomycetes</taxon>
        <taxon>Micrococcales</taxon>
        <taxon>Microbacteriaceae</taxon>
        <taxon>Microbacterium</taxon>
    </lineage>
</organism>
<dbReference type="AlphaFoldDB" id="A0A9W6LVU0"/>
<comment type="caution">
    <text evidence="1">The sequence shown here is derived from an EMBL/GenBank/DDBJ whole genome shotgun (WGS) entry which is preliminary data.</text>
</comment>
<gene>
    <name evidence="1" type="ORF">GCM10017576_12180</name>
</gene>
<accession>A0A9W6LVU0</accession>
<dbReference type="Proteomes" id="UP001142462">
    <property type="component" value="Unassembled WGS sequence"/>
</dbReference>
<reference evidence="1" key="1">
    <citation type="journal article" date="2014" name="Int. J. Syst. Evol. Microbiol.">
        <title>Complete genome sequence of Corynebacterium casei LMG S-19264T (=DSM 44701T), isolated from a smear-ripened cheese.</title>
        <authorList>
            <consortium name="US DOE Joint Genome Institute (JGI-PGF)"/>
            <person name="Walter F."/>
            <person name="Albersmeier A."/>
            <person name="Kalinowski J."/>
            <person name="Ruckert C."/>
        </authorList>
    </citation>
    <scope>NUCLEOTIDE SEQUENCE</scope>
    <source>
        <strain evidence="1">VKM Ac-1020</strain>
    </source>
</reference>
<dbReference type="CDD" id="cd07820">
    <property type="entry name" value="SRPBCC_3"/>
    <property type="match status" value="1"/>
</dbReference>
<dbReference type="Gene3D" id="3.30.530.20">
    <property type="match status" value="1"/>
</dbReference>
<dbReference type="SUPFAM" id="SSF55961">
    <property type="entry name" value="Bet v1-like"/>
    <property type="match status" value="1"/>
</dbReference>
<keyword evidence="2" id="KW-1185">Reference proteome</keyword>
<evidence type="ECO:0000313" key="2">
    <source>
        <dbReference type="Proteomes" id="UP001142462"/>
    </source>
</evidence>
<evidence type="ECO:0008006" key="3">
    <source>
        <dbReference type="Google" id="ProtNLM"/>
    </source>
</evidence>
<proteinExistence type="predicted"/>
<reference evidence="1" key="2">
    <citation type="submission" date="2023-01" db="EMBL/GenBank/DDBJ databases">
        <authorList>
            <person name="Sun Q."/>
            <person name="Evtushenko L."/>
        </authorList>
    </citation>
    <scope>NUCLEOTIDE SEQUENCE</scope>
    <source>
        <strain evidence="1">VKM Ac-1020</strain>
    </source>
</reference>
<dbReference type="InterPro" id="IPR023393">
    <property type="entry name" value="START-like_dom_sf"/>
</dbReference>